<feature type="region of interest" description="Disordered" evidence="1">
    <location>
        <begin position="17"/>
        <end position="84"/>
    </location>
</feature>
<feature type="compositionally biased region" description="Low complexity" evidence="1">
    <location>
        <begin position="58"/>
        <end position="68"/>
    </location>
</feature>
<evidence type="ECO:0000313" key="4">
    <source>
        <dbReference type="Proteomes" id="UP001166784"/>
    </source>
</evidence>
<evidence type="ECO:0000259" key="2">
    <source>
        <dbReference type="Pfam" id="PF18915"/>
    </source>
</evidence>
<evidence type="ECO:0000256" key="1">
    <source>
        <dbReference type="SAM" id="MobiDB-lite"/>
    </source>
</evidence>
<feature type="domain" description="DUF5667" evidence="2">
    <location>
        <begin position="197"/>
        <end position="315"/>
    </location>
</feature>
<dbReference type="InterPro" id="IPR043725">
    <property type="entry name" value="DUF5667"/>
</dbReference>
<name>A0ABS9T035_9ACTN</name>
<protein>
    <submittedName>
        <fullName evidence="3">DUF5667 domain-containing protein</fullName>
    </submittedName>
</protein>
<keyword evidence="4" id="KW-1185">Reference proteome</keyword>
<dbReference type="RefSeq" id="WP_241060551.1">
    <property type="nucleotide sequence ID" value="NZ_JAKWJU010000002.1"/>
</dbReference>
<feature type="compositionally biased region" description="Basic and acidic residues" evidence="1">
    <location>
        <begin position="417"/>
        <end position="427"/>
    </location>
</feature>
<proteinExistence type="predicted"/>
<evidence type="ECO:0000313" key="3">
    <source>
        <dbReference type="EMBL" id="MCH6161877.1"/>
    </source>
</evidence>
<organism evidence="3 4">
    <name type="scientific">Streptomyces marispadix</name>
    <dbReference type="NCBI Taxonomy" id="2922868"/>
    <lineage>
        <taxon>Bacteria</taxon>
        <taxon>Bacillati</taxon>
        <taxon>Actinomycetota</taxon>
        <taxon>Actinomycetes</taxon>
        <taxon>Kitasatosporales</taxon>
        <taxon>Streptomycetaceae</taxon>
        <taxon>Streptomyces</taxon>
    </lineage>
</organism>
<comment type="caution">
    <text evidence="3">The sequence shown here is derived from an EMBL/GenBank/DDBJ whole genome shotgun (WGS) entry which is preliminary data.</text>
</comment>
<feature type="compositionally biased region" description="Basic and acidic residues" evidence="1">
    <location>
        <begin position="17"/>
        <end position="38"/>
    </location>
</feature>
<feature type="region of interest" description="Disordered" evidence="1">
    <location>
        <begin position="341"/>
        <end position="456"/>
    </location>
</feature>
<dbReference type="Proteomes" id="UP001166784">
    <property type="component" value="Unassembled WGS sequence"/>
</dbReference>
<gene>
    <name evidence="3" type="ORF">MMA15_16240</name>
</gene>
<reference evidence="3" key="2">
    <citation type="journal article" date="2023" name="Int. J. Syst. Evol. Microbiol.">
        <title>Streptomyces marispadix sp. nov., isolated from marine beach sediment of the Northern Coast of Portugal.</title>
        <authorList>
            <person name="dos Santos J.D.N."/>
            <person name="Vitorino I.R."/>
            <person name="Kallscheuer N."/>
            <person name="Srivastava A."/>
            <person name="Krautwurst S."/>
            <person name="Marz M."/>
            <person name="Jogler C."/>
            <person name="Lobo Da Cunha A."/>
            <person name="Catita J."/>
            <person name="Goncalves H."/>
            <person name="Gonzalez I."/>
            <person name="Reyes F."/>
            <person name="Lage O.M."/>
        </authorList>
    </citation>
    <scope>NUCLEOTIDE SEQUENCE</scope>
    <source>
        <strain evidence="3">M600PL45_2</strain>
    </source>
</reference>
<dbReference type="Pfam" id="PF18915">
    <property type="entry name" value="DUF5667"/>
    <property type="match status" value="1"/>
</dbReference>
<dbReference type="EMBL" id="JAKWJU010000002">
    <property type="protein sequence ID" value="MCH6161877.1"/>
    <property type="molecule type" value="Genomic_DNA"/>
</dbReference>
<accession>A0ABS9T035</accession>
<sequence length="456" mass="47656">MIGSVAASKRAAAFARALDEHELDEARAADRTAEDQRPDVSLPSPAPVRSAPSESSGDALAPAAPADADAAEHPPGDACDAGDCAGDSDPELLLGVARRLRSVPRPAVPPDVKIVQRAQLVAAMEAEFASPEVRARQVPAQRDGRGTRRGAHRAPALGPLSRLRPNSRLGKGLAAGGLGVGVAASALGGVAAASSEALPGDSLYGVKRGMEDLRLDFADDDRARGRLHLDRAATRLREARRLMERARGGAELDDESLAEVRRALAGVRYDATEGHHLLSAAYERDGSIAPMRTLSTFNSGQRENWTKLREHLPEQLYDVRDEVSSVFDEMDSDITPIAGLISEHDDTHPQGQGHGGASGHEHRGEAPRPSSPSDSSDPRDGSAGTSDEPSPSGTDARAGGLIGGEGLLGTPGGPQGDRSRPGSDRSGDTGGKTEVTLPPIVPDTLPGLKRLSEDYE</sequence>
<feature type="compositionally biased region" description="Gly residues" evidence="1">
    <location>
        <begin position="400"/>
        <end position="415"/>
    </location>
</feature>
<feature type="region of interest" description="Disordered" evidence="1">
    <location>
        <begin position="133"/>
        <end position="159"/>
    </location>
</feature>
<reference evidence="3" key="1">
    <citation type="submission" date="2022-03" db="EMBL/GenBank/DDBJ databases">
        <authorList>
            <person name="Santos J.D.N."/>
            <person name="Kallscheuer N."/>
            <person name="Jogler C."/>
            <person name="Lage O.M."/>
        </authorList>
    </citation>
    <scope>NUCLEOTIDE SEQUENCE</scope>
    <source>
        <strain evidence="3">M600PL45_2</strain>
    </source>
</reference>